<dbReference type="EC" id="6.3.5.-" evidence="11"/>
<dbReference type="InterPro" id="IPR023168">
    <property type="entry name" value="GatB_Yqey_C_2"/>
</dbReference>
<dbReference type="InterPro" id="IPR018027">
    <property type="entry name" value="Asn/Gln_amidotransferase"/>
</dbReference>
<dbReference type="GO" id="GO:0006412">
    <property type="term" value="P:translation"/>
    <property type="evidence" value="ECO:0007669"/>
    <property type="project" value="UniProtKB-UniRule"/>
</dbReference>
<dbReference type="GO" id="GO:0016740">
    <property type="term" value="F:transferase activity"/>
    <property type="evidence" value="ECO:0007669"/>
    <property type="project" value="UniProtKB-KW"/>
</dbReference>
<keyword evidence="6 11" id="KW-0067">ATP-binding</keyword>
<keyword evidence="13" id="KW-0808">Transferase</keyword>
<evidence type="ECO:0000256" key="1">
    <source>
        <dbReference type="ARBA" id="ARBA00005306"/>
    </source>
</evidence>
<organism evidence="13">
    <name type="scientific">Desulfatirhabdium butyrativorans</name>
    <dbReference type="NCBI Taxonomy" id="340467"/>
    <lineage>
        <taxon>Bacteria</taxon>
        <taxon>Pseudomonadati</taxon>
        <taxon>Thermodesulfobacteriota</taxon>
        <taxon>Desulfobacteria</taxon>
        <taxon>Desulfobacterales</taxon>
        <taxon>Desulfatirhabdiaceae</taxon>
        <taxon>Desulfatirhabdium</taxon>
    </lineage>
</organism>
<evidence type="ECO:0000256" key="2">
    <source>
        <dbReference type="ARBA" id="ARBA00011123"/>
    </source>
</evidence>
<dbReference type="SUPFAM" id="SSF89095">
    <property type="entry name" value="GatB/YqeY motif"/>
    <property type="match status" value="1"/>
</dbReference>
<dbReference type="PANTHER" id="PTHR11659">
    <property type="entry name" value="GLUTAMYL-TRNA GLN AMIDOTRANSFERASE SUBUNIT B MITOCHONDRIAL AND PROKARYOTIC PET112-RELATED"/>
    <property type="match status" value="1"/>
</dbReference>
<evidence type="ECO:0000256" key="8">
    <source>
        <dbReference type="ARBA" id="ARBA00024799"/>
    </source>
</evidence>
<dbReference type="FunFam" id="1.10.150.380:FF:000001">
    <property type="entry name" value="Aspartyl/glutamyl-tRNA(Asn/Gln) amidotransferase subunit B"/>
    <property type="match status" value="1"/>
</dbReference>
<dbReference type="SMART" id="SM00845">
    <property type="entry name" value="GatB_Yqey"/>
    <property type="match status" value="1"/>
</dbReference>
<evidence type="ECO:0000256" key="5">
    <source>
        <dbReference type="ARBA" id="ARBA00022741"/>
    </source>
</evidence>
<dbReference type="FunFam" id="1.10.10.410:FF:000001">
    <property type="entry name" value="Aspartyl/glutamyl-tRNA(Asn/Gln) amidotransferase subunit B"/>
    <property type="match status" value="1"/>
</dbReference>
<dbReference type="SUPFAM" id="SSF55931">
    <property type="entry name" value="Glutamine synthetase/guanido kinase"/>
    <property type="match status" value="1"/>
</dbReference>
<evidence type="ECO:0000256" key="9">
    <source>
        <dbReference type="ARBA" id="ARBA00047380"/>
    </source>
</evidence>
<evidence type="ECO:0000256" key="7">
    <source>
        <dbReference type="ARBA" id="ARBA00022917"/>
    </source>
</evidence>
<dbReference type="GO" id="GO:0070681">
    <property type="term" value="P:glutaminyl-tRNAGln biosynthesis via transamidation"/>
    <property type="evidence" value="ECO:0007669"/>
    <property type="project" value="TreeGrafter"/>
</dbReference>
<accession>A0A7C4RSK7</accession>
<dbReference type="GO" id="GO:0050567">
    <property type="term" value="F:glutaminyl-tRNA synthase (glutamine-hydrolyzing) activity"/>
    <property type="evidence" value="ECO:0007669"/>
    <property type="project" value="UniProtKB-UniRule"/>
</dbReference>
<dbReference type="InterPro" id="IPR017959">
    <property type="entry name" value="Asn/Gln-tRNA_amidoTrfase_suB/E"/>
</dbReference>
<dbReference type="InterPro" id="IPR014746">
    <property type="entry name" value="Gln_synth/guanido_kin_cat_dom"/>
</dbReference>
<keyword evidence="4 11" id="KW-0436">Ligase</keyword>
<dbReference type="NCBIfam" id="TIGR00133">
    <property type="entry name" value="gatB"/>
    <property type="match status" value="1"/>
</dbReference>
<dbReference type="InterPro" id="IPR017958">
    <property type="entry name" value="Gln-tRNA_amidoTrfase_suB_CS"/>
</dbReference>
<name>A0A7C4RSK7_9BACT</name>
<dbReference type="HAMAP" id="MF_00121">
    <property type="entry name" value="GatB"/>
    <property type="match status" value="1"/>
</dbReference>
<dbReference type="NCBIfam" id="NF004015">
    <property type="entry name" value="PRK05477.1-5"/>
    <property type="match status" value="1"/>
</dbReference>
<dbReference type="InterPro" id="IPR042114">
    <property type="entry name" value="GatB_C_1"/>
</dbReference>
<reference evidence="13" key="1">
    <citation type="journal article" date="2020" name="mSystems">
        <title>Genome- and Community-Level Interaction Insights into Carbon Utilization and Element Cycling Functions of Hydrothermarchaeota in Hydrothermal Sediment.</title>
        <authorList>
            <person name="Zhou Z."/>
            <person name="Liu Y."/>
            <person name="Xu W."/>
            <person name="Pan J."/>
            <person name="Luo Z.H."/>
            <person name="Li M."/>
        </authorList>
    </citation>
    <scope>NUCLEOTIDE SEQUENCE [LARGE SCALE GENOMIC DNA]</scope>
    <source>
        <strain evidence="13">SpSt-477</strain>
    </source>
</reference>
<comment type="similarity">
    <text evidence="1 11">Belongs to the GatB/GatE family. GatB subfamily.</text>
</comment>
<comment type="catalytic activity">
    <reaction evidence="9 11">
        <text>L-aspartyl-tRNA(Asn) + L-glutamine + ATP + H2O = L-asparaginyl-tRNA(Asn) + L-glutamate + ADP + phosphate + 2 H(+)</text>
        <dbReference type="Rhea" id="RHEA:14513"/>
        <dbReference type="Rhea" id="RHEA-COMP:9674"/>
        <dbReference type="Rhea" id="RHEA-COMP:9677"/>
        <dbReference type="ChEBI" id="CHEBI:15377"/>
        <dbReference type="ChEBI" id="CHEBI:15378"/>
        <dbReference type="ChEBI" id="CHEBI:29985"/>
        <dbReference type="ChEBI" id="CHEBI:30616"/>
        <dbReference type="ChEBI" id="CHEBI:43474"/>
        <dbReference type="ChEBI" id="CHEBI:58359"/>
        <dbReference type="ChEBI" id="CHEBI:78515"/>
        <dbReference type="ChEBI" id="CHEBI:78516"/>
        <dbReference type="ChEBI" id="CHEBI:456216"/>
    </reaction>
</comment>
<evidence type="ECO:0000256" key="11">
    <source>
        <dbReference type="HAMAP-Rule" id="MF_00121"/>
    </source>
</evidence>
<keyword evidence="5 11" id="KW-0547">Nucleotide-binding</keyword>
<dbReference type="InterPro" id="IPR003789">
    <property type="entry name" value="Asn/Gln_tRNA_amidoTrase-B-like"/>
</dbReference>
<dbReference type="AlphaFoldDB" id="A0A7C4RSK7"/>
<keyword evidence="7 11" id="KW-0648">Protein biosynthesis</keyword>
<dbReference type="PANTHER" id="PTHR11659:SF0">
    <property type="entry name" value="GLUTAMYL-TRNA(GLN) AMIDOTRANSFERASE SUBUNIT B, MITOCHONDRIAL"/>
    <property type="match status" value="1"/>
</dbReference>
<comment type="subunit">
    <text evidence="2 11">Heterotrimer of A, B and C subunits.</text>
</comment>
<dbReference type="InterPro" id="IPR006075">
    <property type="entry name" value="Asn/Gln-tRNA_Trfase_suB/E_cat"/>
</dbReference>
<feature type="domain" description="Asn/Gln amidotransferase" evidence="12">
    <location>
        <begin position="327"/>
        <end position="474"/>
    </location>
</feature>
<evidence type="ECO:0000256" key="4">
    <source>
        <dbReference type="ARBA" id="ARBA00022598"/>
    </source>
</evidence>
<evidence type="ECO:0000259" key="12">
    <source>
        <dbReference type="SMART" id="SM00845"/>
    </source>
</evidence>
<proteinExistence type="inferred from homology"/>
<dbReference type="Pfam" id="PF02934">
    <property type="entry name" value="GatB_N"/>
    <property type="match status" value="1"/>
</dbReference>
<dbReference type="Gene3D" id="1.10.150.380">
    <property type="entry name" value="GatB domain, N-terminal subdomain"/>
    <property type="match status" value="1"/>
</dbReference>
<dbReference type="Pfam" id="PF02637">
    <property type="entry name" value="GatB_Yqey"/>
    <property type="match status" value="1"/>
</dbReference>
<dbReference type="NCBIfam" id="NF004012">
    <property type="entry name" value="PRK05477.1-2"/>
    <property type="match status" value="1"/>
</dbReference>
<comment type="catalytic activity">
    <reaction evidence="10 11">
        <text>L-glutamyl-tRNA(Gln) + L-glutamine + ATP + H2O = L-glutaminyl-tRNA(Gln) + L-glutamate + ADP + phosphate + H(+)</text>
        <dbReference type="Rhea" id="RHEA:17521"/>
        <dbReference type="Rhea" id="RHEA-COMP:9681"/>
        <dbReference type="Rhea" id="RHEA-COMP:9684"/>
        <dbReference type="ChEBI" id="CHEBI:15377"/>
        <dbReference type="ChEBI" id="CHEBI:15378"/>
        <dbReference type="ChEBI" id="CHEBI:29985"/>
        <dbReference type="ChEBI" id="CHEBI:30616"/>
        <dbReference type="ChEBI" id="CHEBI:43474"/>
        <dbReference type="ChEBI" id="CHEBI:58359"/>
        <dbReference type="ChEBI" id="CHEBI:78520"/>
        <dbReference type="ChEBI" id="CHEBI:78521"/>
        <dbReference type="ChEBI" id="CHEBI:456216"/>
    </reaction>
</comment>
<dbReference type="PROSITE" id="PS01234">
    <property type="entry name" value="GATB"/>
    <property type="match status" value="1"/>
</dbReference>
<dbReference type="GO" id="GO:0005524">
    <property type="term" value="F:ATP binding"/>
    <property type="evidence" value="ECO:0007669"/>
    <property type="project" value="UniProtKB-KW"/>
</dbReference>
<evidence type="ECO:0000256" key="3">
    <source>
        <dbReference type="ARBA" id="ARBA00016923"/>
    </source>
</evidence>
<dbReference type="InterPro" id="IPR004413">
    <property type="entry name" value="GatB"/>
</dbReference>
<dbReference type="EMBL" id="DSUH01000071">
    <property type="protein sequence ID" value="HGU31878.1"/>
    <property type="molecule type" value="Genomic_DNA"/>
</dbReference>
<evidence type="ECO:0000256" key="10">
    <source>
        <dbReference type="ARBA" id="ARBA00047913"/>
    </source>
</evidence>
<protein>
    <recommendedName>
        <fullName evidence="3 11">Aspartyl/glutamyl-tRNA(Asn/Gln) amidotransferase subunit B</fullName>
        <shortName evidence="11">Asp/Glu-ADT subunit B</shortName>
        <ecNumber evidence="11">6.3.5.-</ecNumber>
    </recommendedName>
</protein>
<gene>
    <name evidence="11 13" type="primary">gatB</name>
    <name evidence="13" type="ORF">ENS29_03365</name>
</gene>
<evidence type="ECO:0000313" key="13">
    <source>
        <dbReference type="EMBL" id="HGU31878.1"/>
    </source>
</evidence>
<dbReference type="Gene3D" id="1.10.10.410">
    <property type="match status" value="1"/>
</dbReference>
<evidence type="ECO:0000256" key="6">
    <source>
        <dbReference type="ARBA" id="ARBA00022840"/>
    </source>
</evidence>
<comment type="function">
    <text evidence="8 11">Allows the formation of correctly charged Asn-tRNA(Asn) or Gln-tRNA(Gln) through the transamidation of misacylated Asp-tRNA(Asn) or Glu-tRNA(Gln) in organisms which lack either or both of asparaginyl-tRNA or glutaminyl-tRNA synthetases. The reaction takes place in the presence of glutamine and ATP through an activated phospho-Asp-tRNA(Asn) or phospho-Glu-tRNA(Gln).</text>
</comment>
<sequence length="476" mass="53162">MEFEAVIGLEVHAQLKTATKIFCGCSTAFGAAPNTQVCPVCLGMPGVLPVLNRKVVEYAIRMGLATHCSISTESRFARKNYFYPDLPKGYQISQYEQPICHHGWIDISLEEGTKRIGITRIHMEEDAGKLLHDPGGSFSRVDLNRTGVPLIEIVSEPDMRSPEEAVAYLKSLHSILRYLDICDGNMEEGSFRCDANVSVRPKGSEGFGTRTEIKNVNSFRFIEKALQYEIRRQIDVVLDGCSVIQETRLWDSTNQQTFSMRGKEEAHDYRYFPDPDLVPLHIDDPWIREIERSLPELPDAKRKRFMEVYGLSAYDAAMLTSDRELADYFERCAARSGNPKGSCNWIIGPLLALLKTEASGIDTIRIQPEDLAELIQLIDRGTISGKIAKTVFEEMAASGKKAEVIVQEKGLVQVSDSAQIETIVQQVIAANPKEAAEYRAGKEKLMGFFVGQVMKASRGKANPQVVNEMLKKMLSA</sequence>
<dbReference type="NCBIfam" id="NF004014">
    <property type="entry name" value="PRK05477.1-4"/>
    <property type="match status" value="1"/>
</dbReference>
<comment type="caution">
    <text evidence="13">The sequence shown here is derived from an EMBL/GenBank/DDBJ whole genome shotgun (WGS) entry which is preliminary data.</text>
</comment>